<accession>A0A9W8Y6P6</accession>
<dbReference type="Pfam" id="PF04005">
    <property type="entry name" value="Hus1"/>
    <property type="match status" value="1"/>
</dbReference>
<dbReference type="InterPro" id="IPR007150">
    <property type="entry name" value="HUS1/Mec3"/>
</dbReference>
<dbReference type="GO" id="GO:0000077">
    <property type="term" value="P:DNA damage checkpoint signaling"/>
    <property type="evidence" value="ECO:0007669"/>
    <property type="project" value="InterPro"/>
</dbReference>
<dbReference type="Gene3D" id="3.70.10.10">
    <property type="match status" value="1"/>
</dbReference>
<dbReference type="OrthoDB" id="3801542at2759"/>
<evidence type="ECO:0000313" key="2">
    <source>
        <dbReference type="EMBL" id="KAJ4369643.1"/>
    </source>
</evidence>
<comment type="caution">
    <text evidence="2">The sequence shown here is derived from an EMBL/GenBank/DDBJ whole genome shotgun (WGS) entry which is preliminary data.</text>
</comment>
<feature type="region of interest" description="Disordered" evidence="1">
    <location>
        <begin position="278"/>
        <end position="305"/>
    </location>
</feature>
<feature type="region of interest" description="Disordered" evidence="1">
    <location>
        <begin position="319"/>
        <end position="364"/>
    </location>
</feature>
<reference evidence="2" key="1">
    <citation type="submission" date="2022-10" db="EMBL/GenBank/DDBJ databases">
        <title>Tapping the CABI collections for fungal endophytes: first genome assemblies for Collariella, Neodidymelliopsis, Ascochyta clinopodiicola, Didymella pomorum, Didymosphaeria variabile, Neocosmospora piperis and Neocucurbitaria cava.</title>
        <authorList>
            <person name="Hill R."/>
        </authorList>
    </citation>
    <scope>NUCLEOTIDE SEQUENCE</scope>
    <source>
        <strain evidence="2">IMI 356814</strain>
    </source>
</reference>
<dbReference type="GO" id="GO:0030896">
    <property type="term" value="C:checkpoint clamp complex"/>
    <property type="evidence" value="ECO:0007669"/>
    <property type="project" value="InterPro"/>
</dbReference>
<dbReference type="AlphaFoldDB" id="A0A9W8Y6P6"/>
<evidence type="ECO:0000256" key="1">
    <source>
        <dbReference type="SAM" id="MobiDB-lite"/>
    </source>
</evidence>
<dbReference type="Proteomes" id="UP001140560">
    <property type="component" value="Unassembled WGS sequence"/>
</dbReference>
<feature type="compositionally biased region" description="Basic and acidic residues" evidence="1">
    <location>
        <begin position="334"/>
        <end position="357"/>
    </location>
</feature>
<protein>
    <submittedName>
        <fullName evidence="2">Checkpoint protein hus1</fullName>
    </submittedName>
</protein>
<organism evidence="2 3">
    <name type="scientific">Neocucurbitaria cava</name>
    <dbReference type="NCBI Taxonomy" id="798079"/>
    <lineage>
        <taxon>Eukaryota</taxon>
        <taxon>Fungi</taxon>
        <taxon>Dikarya</taxon>
        <taxon>Ascomycota</taxon>
        <taxon>Pezizomycotina</taxon>
        <taxon>Dothideomycetes</taxon>
        <taxon>Pleosporomycetidae</taxon>
        <taxon>Pleosporales</taxon>
        <taxon>Pleosporineae</taxon>
        <taxon>Cucurbitariaceae</taxon>
        <taxon>Neocucurbitaria</taxon>
    </lineage>
</organism>
<keyword evidence="3" id="KW-1185">Reference proteome</keyword>
<proteinExistence type="predicted"/>
<evidence type="ECO:0000313" key="3">
    <source>
        <dbReference type="Proteomes" id="UP001140560"/>
    </source>
</evidence>
<dbReference type="PANTHER" id="PTHR38166">
    <property type="entry name" value="C2H2-TYPE DOMAIN-CONTAINING PROTEIN-RELATED"/>
    <property type="match status" value="1"/>
</dbReference>
<name>A0A9W8Y6P6_9PLEO</name>
<gene>
    <name evidence="2" type="primary">hus1</name>
    <name evidence="2" type="ORF">N0V83_005405</name>
</gene>
<dbReference type="PANTHER" id="PTHR38166:SF1">
    <property type="entry name" value="C2H2-TYPE DOMAIN-CONTAINING PROTEIN"/>
    <property type="match status" value="1"/>
</dbReference>
<dbReference type="EMBL" id="JAPEUY010000009">
    <property type="protein sequence ID" value="KAJ4369643.1"/>
    <property type="molecule type" value="Genomic_DNA"/>
</dbReference>
<sequence length="636" mass="71204">MHGCLKMSIKSDAMSISSVWTDLSNPELDPSQVAGGENGIAEHPSTRMKQLGSADGRSEEGWALVRIDGRDWGKVMSNLRTKYLLPLRDIMDLLPTTSGAQIVQFGTNHWKCSNCKEGVIYSRTTGCVTNKRIWKCCRCGFADNSVLGDDACSFCYGTTESNQLYTPNDILLRHDFVDVFASFQPGAGDPGASSYIFCPLEPAISSPNTDLVDDWAAKVHQNLLRFDRFEESNEFGTLVPADDVQDDQQFEAILSISDPRAAPDVFLAEPANYGRLPAIQDTSCDRGHHHERNGSQLRPEAEAGADALARRAAYDEGYGTLSLDTTEKPQLSKRQHDELEEVNPREEDGQNDRSAEGRKKRKRLLESSQHRLACPFYKRSPSRCKYKSCARPGFSEIRYLNQHLERDHLYHQCERCGSTFCGIVGAEALASHRRVPNPCQWQPTIPSFWGIDQKLLDLLKRRKRVRGKSDEQRWLEIYSLVISDAADFDLPTACRSRFDSAWNSGTNGLDVDEKASVVEEYAYDADPARSQQQAIDTYSQELLRVLPDRLTSSVMGATQDSTIIEIWNSFARDKLYDVLQTALHGITSMSRNEDQIPVPIIERTLDLGLDLQTSMSSTDSVLEAAISLDFAQLDCE</sequence>
<feature type="region of interest" description="Disordered" evidence="1">
    <location>
        <begin position="27"/>
        <end position="53"/>
    </location>
</feature>